<dbReference type="AlphaFoldDB" id="A0A974E2M5"/>
<dbReference type="GO" id="GO:0042101">
    <property type="term" value="C:T cell receptor complex"/>
    <property type="evidence" value="ECO:0007669"/>
    <property type="project" value="UniProtKB-KW"/>
</dbReference>
<proteinExistence type="predicted"/>
<evidence type="ECO:0000256" key="2">
    <source>
        <dbReference type="ARBA" id="ARBA00022859"/>
    </source>
</evidence>
<keyword evidence="1 7" id="KW-0732">Signal</keyword>
<dbReference type="OMA" id="CATTQCS"/>
<evidence type="ECO:0000256" key="1">
    <source>
        <dbReference type="ARBA" id="ARBA00022729"/>
    </source>
</evidence>
<evidence type="ECO:0000256" key="3">
    <source>
        <dbReference type="ARBA" id="ARBA00023130"/>
    </source>
</evidence>
<evidence type="ECO:0000313" key="9">
    <source>
        <dbReference type="EMBL" id="OCU01452.1"/>
    </source>
</evidence>
<evidence type="ECO:0000256" key="4">
    <source>
        <dbReference type="ARBA" id="ARBA00023170"/>
    </source>
</evidence>
<dbReference type="InterPro" id="IPR036179">
    <property type="entry name" value="Ig-like_dom_sf"/>
</dbReference>
<dbReference type="Proteomes" id="UP000694892">
    <property type="component" value="Chromosome 1L"/>
</dbReference>
<keyword evidence="5" id="KW-0393">Immunoglobulin domain</keyword>
<dbReference type="PANTHER" id="PTHR19343:SF13">
    <property type="entry name" value="T CELL RECEPTOR ALPHA VARIABLE 21"/>
    <property type="match status" value="1"/>
</dbReference>
<dbReference type="InterPro" id="IPR051006">
    <property type="entry name" value="TCR_variable_domain"/>
</dbReference>
<dbReference type="InterPro" id="IPR013106">
    <property type="entry name" value="Ig_V-set"/>
</dbReference>
<dbReference type="SUPFAM" id="SSF48726">
    <property type="entry name" value="Immunoglobulin"/>
    <property type="match status" value="1"/>
</dbReference>
<feature type="domain" description="Ig-like" evidence="8">
    <location>
        <begin position="22"/>
        <end position="114"/>
    </location>
</feature>
<sequence length="114" mass="13512">MQMVIFWMFMQTMSFYYVSCKEEVTQLPRSASAQGGGMFNMTCEYTTTFYGLQWYKQVPGERLQHLTILRKDEEITQDRFVFQLQKEKQLSTLSIKHVEVSDSATYWCALEAQY</sequence>
<protein>
    <recommendedName>
        <fullName evidence="8">Ig-like domain-containing protein</fullName>
    </recommendedName>
</protein>
<evidence type="ECO:0000256" key="5">
    <source>
        <dbReference type="ARBA" id="ARBA00023319"/>
    </source>
</evidence>
<feature type="chain" id="PRO_5037355377" description="Ig-like domain-containing protein" evidence="7">
    <location>
        <begin position="21"/>
        <end position="114"/>
    </location>
</feature>
<dbReference type="Pfam" id="PF07686">
    <property type="entry name" value="V-set"/>
    <property type="match status" value="1"/>
</dbReference>
<feature type="signal peptide" evidence="7">
    <location>
        <begin position="1"/>
        <end position="20"/>
    </location>
</feature>
<keyword evidence="2" id="KW-0391">Immunity</keyword>
<dbReference type="PROSITE" id="PS50835">
    <property type="entry name" value="IG_LIKE"/>
    <property type="match status" value="1"/>
</dbReference>
<keyword evidence="3" id="KW-1064">Adaptive immunity</keyword>
<evidence type="ECO:0000259" key="8">
    <source>
        <dbReference type="PROSITE" id="PS50835"/>
    </source>
</evidence>
<dbReference type="PANTHER" id="PTHR19343">
    <property type="entry name" value="T CELL RECEPTOR ALPHA VARIABLE 1-2"/>
    <property type="match status" value="1"/>
</dbReference>
<accession>A0A974E2M5</accession>
<organism evidence="9 10">
    <name type="scientific">Xenopus laevis</name>
    <name type="common">African clawed frog</name>
    <dbReference type="NCBI Taxonomy" id="8355"/>
    <lineage>
        <taxon>Eukaryota</taxon>
        <taxon>Metazoa</taxon>
        <taxon>Chordata</taxon>
        <taxon>Craniata</taxon>
        <taxon>Vertebrata</taxon>
        <taxon>Euteleostomi</taxon>
        <taxon>Amphibia</taxon>
        <taxon>Batrachia</taxon>
        <taxon>Anura</taxon>
        <taxon>Pipoidea</taxon>
        <taxon>Pipidae</taxon>
        <taxon>Xenopodinae</taxon>
        <taxon>Xenopus</taxon>
        <taxon>Xenopus</taxon>
    </lineage>
</organism>
<dbReference type="InterPro" id="IPR007110">
    <property type="entry name" value="Ig-like_dom"/>
</dbReference>
<dbReference type="EMBL" id="CM004466">
    <property type="protein sequence ID" value="OCU01452.1"/>
    <property type="molecule type" value="Genomic_DNA"/>
</dbReference>
<dbReference type="Gene3D" id="2.60.40.10">
    <property type="entry name" value="Immunoglobulins"/>
    <property type="match status" value="1"/>
</dbReference>
<reference evidence="10" key="1">
    <citation type="journal article" date="2016" name="Nature">
        <title>Genome evolution in the allotetraploid frog Xenopus laevis.</title>
        <authorList>
            <person name="Session A.M."/>
            <person name="Uno Y."/>
            <person name="Kwon T."/>
            <person name="Chapman J.A."/>
            <person name="Toyoda A."/>
            <person name="Takahashi S."/>
            <person name="Fukui A."/>
            <person name="Hikosaka A."/>
            <person name="Suzuki A."/>
            <person name="Kondo M."/>
            <person name="van Heeringen S.J."/>
            <person name="Quigley I."/>
            <person name="Heinz S."/>
            <person name="Ogino H."/>
            <person name="Ochi H."/>
            <person name="Hellsten U."/>
            <person name="Lyons J.B."/>
            <person name="Simakov O."/>
            <person name="Putnam N."/>
            <person name="Stites J."/>
            <person name="Kuroki Y."/>
            <person name="Tanaka T."/>
            <person name="Michiue T."/>
            <person name="Watanabe M."/>
            <person name="Bogdanovic O."/>
            <person name="Lister R."/>
            <person name="Georgiou G."/>
            <person name="Paranjpe S.S."/>
            <person name="van Kruijsbergen I."/>
            <person name="Shu S."/>
            <person name="Carlson J."/>
            <person name="Kinoshita T."/>
            <person name="Ohta Y."/>
            <person name="Mawaribuchi S."/>
            <person name="Jenkins J."/>
            <person name="Grimwood J."/>
            <person name="Schmutz J."/>
            <person name="Mitros T."/>
            <person name="Mozaffari S.V."/>
            <person name="Suzuki Y."/>
            <person name="Haramoto Y."/>
            <person name="Yamamoto T.S."/>
            <person name="Takagi C."/>
            <person name="Heald R."/>
            <person name="Miller K."/>
            <person name="Haudenschild C."/>
            <person name="Kitzman J."/>
            <person name="Nakayama T."/>
            <person name="Izutsu Y."/>
            <person name="Robert J."/>
            <person name="Fortriede J."/>
            <person name="Burns K."/>
            <person name="Lotay V."/>
            <person name="Karimi K."/>
            <person name="Yasuoka Y."/>
            <person name="Dichmann D.S."/>
            <person name="Flajnik M.F."/>
            <person name="Houston D.W."/>
            <person name="Shendure J."/>
            <person name="DuPasquier L."/>
            <person name="Vize P.D."/>
            <person name="Zorn A.M."/>
            <person name="Ito M."/>
            <person name="Marcotte E.M."/>
            <person name="Wallingford J.B."/>
            <person name="Ito Y."/>
            <person name="Asashima M."/>
            <person name="Ueno N."/>
            <person name="Matsuda Y."/>
            <person name="Veenstra G.J."/>
            <person name="Fujiyama A."/>
            <person name="Harland R.M."/>
            <person name="Taira M."/>
            <person name="Rokhsar D.S."/>
        </authorList>
    </citation>
    <scope>NUCLEOTIDE SEQUENCE [LARGE SCALE GENOMIC DNA]</scope>
    <source>
        <strain evidence="10">J</strain>
    </source>
</reference>
<dbReference type="InterPro" id="IPR013783">
    <property type="entry name" value="Ig-like_fold"/>
</dbReference>
<gene>
    <name evidence="9" type="ORF">XELAEV_18007243mg</name>
</gene>
<dbReference type="GO" id="GO:0002250">
    <property type="term" value="P:adaptive immune response"/>
    <property type="evidence" value="ECO:0007669"/>
    <property type="project" value="UniProtKB-KW"/>
</dbReference>
<evidence type="ECO:0000313" key="10">
    <source>
        <dbReference type="Proteomes" id="UP000694892"/>
    </source>
</evidence>
<evidence type="ECO:0000256" key="7">
    <source>
        <dbReference type="SAM" id="SignalP"/>
    </source>
</evidence>
<keyword evidence="6" id="KW-1279">T cell receptor</keyword>
<dbReference type="GO" id="GO:0042605">
    <property type="term" value="F:peptide antigen binding"/>
    <property type="evidence" value="ECO:0007669"/>
    <property type="project" value="TreeGrafter"/>
</dbReference>
<keyword evidence="4" id="KW-0675">Receptor</keyword>
<name>A0A974E2M5_XENLA</name>
<evidence type="ECO:0000256" key="6">
    <source>
        <dbReference type="ARBA" id="ARBA00043266"/>
    </source>
</evidence>